<dbReference type="FunCoup" id="A0A078AWJ5">
    <property type="interactions" value="484"/>
</dbReference>
<accession>A0A078AWJ5</accession>
<evidence type="ECO:0000259" key="1">
    <source>
        <dbReference type="PROSITE" id="PS51112"/>
    </source>
</evidence>
<name>A0A078AWJ5_STYLE</name>
<reference evidence="2 3" key="1">
    <citation type="submission" date="2014-06" db="EMBL/GenBank/DDBJ databases">
        <authorList>
            <person name="Swart Estienne"/>
        </authorList>
    </citation>
    <scope>NUCLEOTIDE SEQUENCE [LARGE SCALE GENOMIC DNA]</scope>
    <source>
        <strain evidence="2 3">130c</strain>
    </source>
</reference>
<dbReference type="OMA" id="THCHNRR"/>
<dbReference type="InterPro" id="IPR023473">
    <property type="entry name" value="AMMECR1"/>
</dbReference>
<dbReference type="InterPro" id="IPR036071">
    <property type="entry name" value="AMMECR1_dom_sf"/>
</dbReference>
<dbReference type="PANTHER" id="PTHR13016">
    <property type="entry name" value="AMMECR1 HOMOLOG"/>
    <property type="match status" value="1"/>
</dbReference>
<dbReference type="Pfam" id="PF01871">
    <property type="entry name" value="AMMECR1"/>
    <property type="match status" value="1"/>
</dbReference>
<dbReference type="PANTHER" id="PTHR13016:SF0">
    <property type="entry name" value="AMME SYNDROME CANDIDATE GENE 1 PROTEIN"/>
    <property type="match status" value="1"/>
</dbReference>
<dbReference type="AlphaFoldDB" id="A0A078AWJ5"/>
<evidence type="ECO:0000313" key="3">
    <source>
        <dbReference type="Proteomes" id="UP000039865"/>
    </source>
</evidence>
<sequence length="197" mass="23521">MESNLELQRKICFYCFRNLENYLETQQMTEPEKEFDELGEYPLFVSYKIFDILRGCIGTFKPDKLGSTLQLYSLIAALQDRRFPPVQKKELPHLTCEVSLLSQFENIDHPYDWEVGQHGIEIEFKDHAGKLYKGTYLPHIAKEQEWDQVKTIESLLQKAGYQHKLEDVMDKFVLLRRYQSIKFRVSYEDYMQECKKQ</sequence>
<dbReference type="NCBIfam" id="TIGR00296">
    <property type="entry name" value="TIGR00296 family protein"/>
    <property type="match status" value="1"/>
</dbReference>
<dbReference type="OrthoDB" id="24630at2759"/>
<dbReference type="SUPFAM" id="SSF143447">
    <property type="entry name" value="AMMECR1-like"/>
    <property type="match status" value="1"/>
</dbReference>
<evidence type="ECO:0000313" key="2">
    <source>
        <dbReference type="EMBL" id="CDW86830.1"/>
    </source>
</evidence>
<dbReference type="InterPro" id="IPR002733">
    <property type="entry name" value="AMMECR1_domain"/>
</dbReference>
<dbReference type="InParanoid" id="A0A078AWJ5"/>
<protein>
    <recommendedName>
        <fullName evidence="1">AMMECR1 domain-containing protein</fullName>
    </recommendedName>
</protein>
<dbReference type="InterPro" id="IPR027485">
    <property type="entry name" value="AMMECR1_N"/>
</dbReference>
<dbReference type="Gene3D" id="3.30.700.20">
    <property type="entry name" value="Hypothetical protein ph0010, domain 1"/>
    <property type="match status" value="1"/>
</dbReference>
<organism evidence="2 3">
    <name type="scientific">Stylonychia lemnae</name>
    <name type="common">Ciliate</name>
    <dbReference type="NCBI Taxonomy" id="5949"/>
    <lineage>
        <taxon>Eukaryota</taxon>
        <taxon>Sar</taxon>
        <taxon>Alveolata</taxon>
        <taxon>Ciliophora</taxon>
        <taxon>Intramacronucleata</taxon>
        <taxon>Spirotrichea</taxon>
        <taxon>Stichotrichia</taxon>
        <taxon>Sporadotrichida</taxon>
        <taxon>Oxytrichidae</taxon>
        <taxon>Stylonychinae</taxon>
        <taxon>Stylonychia</taxon>
    </lineage>
</organism>
<dbReference type="EMBL" id="CCKQ01015014">
    <property type="protein sequence ID" value="CDW86830.1"/>
    <property type="molecule type" value="Genomic_DNA"/>
</dbReference>
<feature type="domain" description="AMMECR1" evidence="1">
    <location>
        <begin position="1"/>
        <end position="194"/>
    </location>
</feature>
<gene>
    <name evidence="2" type="primary">Contig8222.g8769</name>
    <name evidence="2" type="ORF">STYLEM_15929</name>
</gene>
<dbReference type="PROSITE" id="PS51112">
    <property type="entry name" value="AMMECR1"/>
    <property type="match status" value="1"/>
</dbReference>
<dbReference type="Proteomes" id="UP000039865">
    <property type="component" value="Unassembled WGS sequence"/>
</dbReference>
<proteinExistence type="predicted"/>
<keyword evidence="3" id="KW-1185">Reference proteome</keyword>